<protein>
    <submittedName>
        <fullName evidence="9">EamA family transporter</fullName>
    </submittedName>
</protein>
<evidence type="ECO:0000313" key="10">
    <source>
        <dbReference type="Proteomes" id="UP001144096"/>
    </source>
</evidence>
<dbReference type="EMBL" id="JAMXQV010000012">
    <property type="protein sequence ID" value="MCR6485646.1"/>
    <property type="molecule type" value="Genomic_DNA"/>
</dbReference>
<gene>
    <name evidence="9" type="ORF">M8542_22745</name>
</gene>
<dbReference type="RefSeq" id="WP_257922236.1">
    <property type="nucleotide sequence ID" value="NZ_JAMXQV010000012.1"/>
</dbReference>
<evidence type="ECO:0000256" key="2">
    <source>
        <dbReference type="ARBA" id="ARBA00007362"/>
    </source>
</evidence>
<accession>A0A9X2NE92</accession>
<feature type="transmembrane region" description="Helical" evidence="7">
    <location>
        <begin position="35"/>
        <end position="53"/>
    </location>
</feature>
<keyword evidence="4 7" id="KW-1133">Transmembrane helix</keyword>
<keyword evidence="10" id="KW-1185">Reference proteome</keyword>
<evidence type="ECO:0000256" key="6">
    <source>
        <dbReference type="SAM" id="MobiDB-lite"/>
    </source>
</evidence>
<comment type="similarity">
    <text evidence="2">Belongs to the EamA transporter family.</text>
</comment>
<feature type="domain" description="EamA" evidence="8">
    <location>
        <begin position="11"/>
        <end position="136"/>
    </location>
</feature>
<evidence type="ECO:0000256" key="1">
    <source>
        <dbReference type="ARBA" id="ARBA00004141"/>
    </source>
</evidence>
<dbReference type="PANTHER" id="PTHR32322">
    <property type="entry name" value="INNER MEMBRANE TRANSPORTER"/>
    <property type="match status" value="1"/>
</dbReference>
<feature type="transmembrane region" description="Helical" evidence="7">
    <location>
        <begin position="91"/>
        <end position="113"/>
    </location>
</feature>
<evidence type="ECO:0000256" key="4">
    <source>
        <dbReference type="ARBA" id="ARBA00022989"/>
    </source>
</evidence>
<proteinExistence type="inferred from homology"/>
<dbReference type="InterPro" id="IPR037185">
    <property type="entry name" value="EmrE-like"/>
</dbReference>
<feature type="domain" description="EamA" evidence="8">
    <location>
        <begin position="145"/>
        <end position="278"/>
    </location>
</feature>
<name>A0A9X2NE92_9PSEU</name>
<feature type="transmembrane region" description="Helical" evidence="7">
    <location>
        <begin position="65"/>
        <end position="85"/>
    </location>
</feature>
<dbReference type="InterPro" id="IPR000620">
    <property type="entry name" value="EamA_dom"/>
</dbReference>
<evidence type="ECO:0000256" key="3">
    <source>
        <dbReference type="ARBA" id="ARBA00022692"/>
    </source>
</evidence>
<organism evidence="9 10">
    <name type="scientific">Amycolatopsis iheyensis</name>
    <dbReference type="NCBI Taxonomy" id="2945988"/>
    <lineage>
        <taxon>Bacteria</taxon>
        <taxon>Bacillati</taxon>
        <taxon>Actinomycetota</taxon>
        <taxon>Actinomycetes</taxon>
        <taxon>Pseudonocardiales</taxon>
        <taxon>Pseudonocardiaceae</taxon>
        <taxon>Amycolatopsis</taxon>
    </lineage>
</organism>
<evidence type="ECO:0000256" key="7">
    <source>
        <dbReference type="SAM" id="Phobius"/>
    </source>
</evidence>
<dbReference type="Proteomes" id="UP001144096">
    <property type="component" value="Unassembled WGS sequence"/>
</dbReference>
<keyword evidence="3 7" id="KW-0812">Transmembrane</keyword>
<feature type="transmembrane region" description="Helical" evidence="7">
    <location>
        <begin position="262"/>
        <end position="283"/>
    </location>
</feature>
<feature type="transmembrane region" description="Helical" evidence="7">
    <location>
        <begin position="175"/>
        <end position="194"/>
    </location>
</feature>
<evidence type="ECO:0000256" key="5">
    <source>
        <dbReference type="ARBA" id="ARBA00023136"/>
    </source>
</evidence>
<dbReference type="PANTHER" id="PTHR32322:SF2">
    <property type="entry name" value="EAMA DOMAIN-CONTAINING PROTEIN"/>
    <property type="match status" value="1"/>
</dbReference>
<comment type="caution">
    <text evidence="9">The sequence shown here is derived from an EMBL/GenBank/DDBJ whole genome shotgun (WGS) entry which is preliminary data.</text>
</comment>
<dbReference type="InterPro" id="IPR050638">
    <property type="entry name" value="AA-Vitamin_Transporters"/>
</dbReference>
<feature type="region of interest" description="Disordered" evidence="6">
    <location>
        <begin position="288"/>
        <end position="326"/>
    </location>
</feature>
<dbReference type="Pfam" id="PF00892">
    <property type="entry name" value="EamA"/>
    <property type="match status" value="2"/>
</dbReference>
<dbReference type="AlphaFoldDB" id="A0A9X2NE92"/>
<keyword evidence="5 7" id="KW-0472">Membrane</keyword>
<dbReference type="GO" id="GO:0016020">
    <property type="term" value="C:membrane"/>
    <property type="evidence" value="ECO:0007669"/>
    <property type="project" value="UniProtKB-SubCell"/>
</dbReference>
<evidence type="ECO:0000259" key="8">
    <source>
        <dbReference type="Pfam" id="PF00892"/>
    </source>
</evidence>
<evidence type="ECO:0000313" key="9">
    <source>
        <dbReference type="EMBL" id="MCR6485646.1"/>
    </source>
</evidence>
<feature type="transmembrane region" description="Helical" evidence="7">
    <location>
        <begin position="120"/>
        <end position="137"/>
    </location>
</feature>
<feature type="transmembrane region" description="Helical" evidence="7">
    <location>
        <begin position="237"/>
        <end position="256"/>
    </location>
</feature>
<sequence length="326" mass="33607">MKAEAAVRPLFVVLWSSAFIAAVFGTAAVPPLLLTFSRFALAGVLLAGIAFVTRAPWPRGRQLRHVAVTGLLMQAVQFGAFYLAIARGLPGGVVALVQGLNPVVIALLAGGVLGERITRAQWLGFAIGGAGVALAVADQLHVSASGIVLCFVGLLGLSFGTVYQKRFATGVDVRSATAVQFLVSAPVVGLASLLLETPRVGDWTAFGLSLGWIVLVNSVGTFLLLNLMLRRQAASQVGTLFFLTPAVTALLAWLINGQTLDGVTILGLALGGLGVLLAARTGLSSPRFPRYRKGPTVSAESPATAGSGRSSAGTARPSPRPPATHP</sequence>
<dbReference type="SUPFAM" id="SSF103481">
    <property type="entry name" value="Multidrug resistance efflux transporter EmrE"/>
    <property type="match status" value="2"/>
</dbReference>
<reference evidence="9" key="1">
    <citation type="submission" date="2022-06" db="EMBL/GenBank/DDBJ databases">
        <title>Amycolatopsis iheyaensis sp. nov., a new species of the genus Amycolatopsis isolated from soil in Iheya island, Japan.</title>
        <authorList>
            <person name="Ngamcharungchit C."/>
            <person name="Kanto H."/>
            <person name="Take A."/>
            <person name="Intra B."/>
            <person name="Matsumoto A."/>
            <person name="Panbangred W."/>
            <person name="Inahashi Y."/>
        </authorList>
    </citation>
    <scope>NUCLEOTIDE SEQUENCE</scope>
    <source>
        <strain evidence="9">OK19-0408</strain>
    </source>
</reference>
<feature type="transmembrane region" description="Helical" evidence="7">
    <location>
        <begin position="206"/>
        <end position="225"/>
    </location>
</feature>
<comment type="subcellular location">
    <subcellularLocation>
        <location evidence="1">Membrane</location>
        <topology evidence="1">Multi-pass membrane protein</topology>
    </subcellularLocation>
</comment>
<feature type="transmembrane region" description="Helical" evidence="7">
    <location>
        <begin position="143"/>
        <end position="163"/>
    </location>
</feature>